<evidence type="ECO:0000259" key="5">
    <source>
        <dbReference type="PROSITE" id="PS50072"/>
    </source>
</evidence>
<protein>
    <recommendedName>
        <fullName evidence="4">Peptidyl-prolyl cis-trans isomerase</fullName>
        <shortName evidence="4">PPIase</shortName>
        <ecNumber evidence="4">5.2.1.8</ecNumber>
    </recommendedName>
</protein>
<comment type="caution">
    <text evidence="6">The sequence shown here is derived from an EMBL/GenBank/DDBJ whole genome shotgun (WGS) entry which is preliminary data.</text>
</comment>
<dbReference type="SUPFAM" id="SSF50891">
    <property type="entry name" value="Cyclophilin-like"/>
    <property type="match status" value="1"/>
</dbReference>
<dbReference type="PRINTS" id="PR00153">
    <property type="entry name" value="CSAPPISMRASE"/>
</dbReference>
<dbReference type="Proteomes" id="UP000247540">
    <property type="component" value="Unassembled WGS sequence"/>
</dbReference>
<comment type="similarity">
    <text evidence="1 4">Belongs to the cyclophilin-type PPIase family.</text>
</comment>
<dbReference type="Gene3D" id="2.40.100.10">
    <property type="entry name" value="Cyclophilin-like"/>
    <property type="match status" value="1"/>
</dbReference>
<dbReference type="GO" id="GO:0006457">
    <property type="term" value="P:protein folding"/>
    <property type="evidence" value="ECO:0007669"/>
    <property type="project" value="InterPro"/>
</dbReference>
<dbReference type="Pfam" id="PF00160">
    <property type="entry name" value="Pro_isomerase"/>
    <property type="match status" value="1"/>
</dbReference>
<evidence type="ECO:0000313" key="7">
    <source>
        <dbReference type="Proteomes" id="UP000247540"/>
    </source>
</evidence>
<gene>
    <name evidence="6" type="ORF">DFQ15_10295</name>
</gene>
<dbReference type="InterPro" id="IPR020892">
    <property type="entry name" value="Cyclophilin-type_PPIase_CS"/>
</dbReference>
<dbReference type="InterPro" id="IPR029000">
    <property type="entry name" value="Cyclophilin-like_dom_sf"/>
</dbReference>
<dbReference type="GO" id="GO:0003755">
    <property type="term" value="F:peptidyl-prolyl cis-trans isomerase activity"/>
    <property type="evidence" value="ECO:0007669"/>
    <property type="project" value="UniProtKB-UniRule"/>
</dbReference>
<organism evidence="6 7">
    <name type="scientific">Xylophilus ampelinus</name>
    <dbReference type="NCBI Taxonomy" id="54067"/>
    <lineage>
        <taxon>Bacteria</taxon>
        <taxon>Pseudomonadati</taxon>
        <taxon>Pseudomonadota</taxon>
        <taxon>Betaproteobacteria</taxon>
        <taxon>Burkholderiales</taxon>
        <taxon>Xylophilus</taxon>
    </lineage>
</organism>
<name>A0A318SK91_9BURK</name>
<reference evidence="6 7" key="1">
    <citation type="submission" date="2018-06" db="EMBL/GenBank/DDBJ databases">
        <title>Genomic Encyclopedia of Type Strains, Phase III (KMG-III): the genomes of soil and plant-associated and newly described type strains.</title>
        <authorList>
            <person name="Whitman W."/>
        </authorList>
    </citation>
    <scope>NUCLEOTIDE SEQUENCE [LARGE SCALE GENOMIC DNA]</scope>
    <source>
        <strain evidence="6 7">CECT 7646</strain>
    </source>
</reference>
<accession>A0A318SK91</accession>
<evidence type="ECO:0000313" key="6">
    <source>
        <dbReference type="EMBL" id="PYE79363.1"/>
    </source>
</evidence>
<feature type="signal peptide" evidence="4">
    <location>
        <begin position="1"/>
        <end position="36"/>
    </location>
</feature>
<dbReference type="OrthoDB" id="9807797at2"/>
<dbReference type="AlphaFoldDB" id="A0A318SK91"/>
<evidence type="ECO:0000256" key="4">
    <source>
        <dbReference type="RuleBase" id="RU363019"/>
    </source>
</evidence>
<keyword evidence="3 4" id="KW-0413">Isomerase</keyword>
<dbReference type="InterPro" id="IPR002130">
    <property type="entry name" value="Cyclophilin-type_PPIase_dom"/>
</dbReference>
<dbReference type="RefSeq" id="WP_110464342.1">
    <property type="nucleotide sequence ID" value="NZ_JAMOFZ010000001.1"/>
</dbReference>
<dbReference type="PROSITE" id="PS00170">
    <property type="entry name" value="CSA_PPIASE_1"/>
    <property type="match status" value="1"/>
</dbReference>
<keyword evidence="2 4" id="KW-0697">Rotamase</keyword>
<dbReference type="InterPro" id="IPR044665">
    <property type="entry name" value="E_coli_cyclophilin_A-like"/>
</dbReference>
<evidence type="ECO:0000256" key="2">
    <source>
        <dbReference type="ARBA" id="ARBA00023110"/>
    </source>
</evidence>
<evidence type="ECO:0000256" key="3">
    <source>
        <dbReference type="ARBA" id="ARBA00023235"/>
    </source>
</evidence>
<dbReference type="EMBL" id="QJTC01000002">
    <property type="protein sequence ID" value="PYE79363.1"/>
    <property type="molecule type" value="Genomic_DNA"/>
</dbReference>
<dbReference type="EC" id="5.2.1.8" evidence="4"/>
<comment type="function">
    <text evidence="4">PPIases accelerate the folding of proteins. It catalyzes the cis-trans isomerization of proline imidic peptide bonds in oligopeptides.</text>
</comment>
<proteinExistence type="inferred from homology"/>
<dbReference type="PROSITE" id="PS50072">
    <property type="entry name" value="CSA_PPIASE_2"/>
    <property type="match status" value="1"/>
</dbReference>
<keyword evidence="7" id="KW-1185">Reference proteome</keyword>
<sequence>MNTPHTSPFARLLSRRAAGIAATALLLAGTATQALAADPRVKLATTAGDIVIELDAAKAPKTTENFLQYVREKHYDGTVFHRVIDGFMIQGGGFNAEMQQKPTRAPLAFESTGLKNDKYTVAMARTSNPNSATSQFFINVKDNAMLNPPGTDGYGYAVFGKVVAGTDVVDKIRAVATGNKGPYQNVPTTPITITAATVVN</sequence>
<evidence type="ECO:0000256" key="1">
    <source>
        <dbReference type="ARBA" id="ARBA00007365"/>
    </source>
</evidence>
<dbReference type="PANTHER" id="PTHR43246">
    <property type="entry name" value="PEPTIDYL-PROLYL CIS-TRANS ISOMERASE CYP38, CHLOROPLASTIC"/>
    <property type="match status" value="1"/>
</dbReference>
<feature type="domain" description="PPIase cyclophilin-type" evidence="5">
    <location>
        <begin position="45"/>
        <end position="198"/>
    </location>
</feature>
<keyword evidence="4" id="KW-0732">Signal</keyword>
<comment type="catalytic activity">
    <reaction evidence="4">
        <text>[protein]-peptidylproline (omega=180) = [protein]-peptidylproline (omega=0)</text>
        <dbReference type="Rhea" id="RHEA:16237"/>
        <dbReference type="Rhea" id="RHEA-COMP:10747"/>
        <dbReference type="Rhea" id="RHEA-COMP:10748"/>
        <dbReference type="ChEBI" id="CHEBI:83833"/>
        <dbReference type="ChEBI" id="CHEBI:83834"/>
        <dbReference type="EC" id="5.2.1.8"/>
    </reaction>
</comment>
<feature type="chain" id="PRO_5016192095" description="Peptidyl-prolyl cis-trans isomerase" evidence="4">
    <location>
        <begin position="37"/>
        <end position="200"/>
    </location>
</feature>